<evidence type="ECO:0000256" key="12">
    <source>
        <dbReference type="HAMAP-Rule" id="MF_03100"/>
    </source>
</evidence>
<keyword evidence="6" id="KW-0863">Zinc-finger</keyword>
<evidence type="ECO:0000256" key="9">
    <source>
        <dbReference type="ARBA" id="ARBA00023172"/>
    </source>
</evidence>
<dbReference type="CDD" id="cd10455">
    <property type="entry name" value="GIY-YIG_SLX1"/>
    <property type="match status" value="1"/>
</dbReference>
<dbReference type="SMART" id="SM01088">
    <property type="entry name" value="Col_cuticle_N"/>
    <property type="match status" value="1"/>
</dbReference>
<comment type="cofactor">
    <cofactor evidence="12">
        <name>a divalent metal cation</name>
        <dbReference type="ChEBI" id="CHEBI:60240"/>
    </cofactor>
</comment>
<feature type="region of interest" description="Disordered" evidence="13">
    <location>
        <begin position="81"/>
        <end position="104"/>
    </location>
</feature>
<dbReference type="GO" id="GO:0033557">
    <property type="term" value="C:Slx1-Slx4 complex"/>
    <property type="evidence" value="ECO:0000318"/>
    <property type="project" value="GO_Central"/>
</dbReference>
<comment type="function">
    <text evidence="12">Catalytic subunit of a heterodimeric structure-specific endonuclease that resolves DNA secondary structures generated during DNA repair and recombination. Has endonuclease activity towards branched DNA substrates, introducing single-strand cuts in duplex DNA close to junctions with ss-DNA.</text>
</comment>
<dbReference type="PANTHER" id="PTHR20208:SF10">
    <property type="entry name" value="STRUCTURE-SPECIFIC ENDONUCLEASE SUBUNIT SLX1"/>
    <property type="match status" value="1"/>
</dbReference>
<dbReference type="InterPro" id="IPR002486">
    <property type="entry name" value="Col_cuticle_N"/>
</dbReference>
<feature type="compositionally biased region" description="Gly residues" evidence="13">
    <location>
        <begin position="327"/>
        <end position="342"/>
    </location>
</feature>
<evidence type="ECO:0000256" key="2">
    <source>
        <dbReference type="ARBA" id="ARBA00022723"/>
    </source>
</evidence>
<dbReference type="InterPro" id="IPR035901">
    <property type="entry name" value="GIY-YIG_endonuc_sf"/>
</dbReference>
<feature type="compositionally biased region" description="Gly residues" evidence="13">
    <location>
        <begin position="270"/>
        <end position="279"/>
    </location>
</feature>
<evidence type="ECO:0000256" key="5">
    <source>
        <dbReference type="ARBA" id="ARBA00022763"/>
    </source>
</evidence>
<dbReference type="CDD" id="cd15489">
    <property type="entry name" value="PHD_SF"/>
    <property type="match status" value="1"/>
</dbReference>
<keyword evidence="3" id="KW-0677">Repeat</keyword>
<accession>A0A8R1YDT4</accession>
<feature type="compositionally biased region" description="Gly residues" evidence="13">
    <location>
        <begin position="231"/>
        <end position="246"/>
    </location>
</feature>
<feature type="compositionally biased region" description="Polar residues" evidence="13">
    <location>
        <begin position="383"/>
        <end position="392"/>
    </location>
</feature>
<feature type="compositionally biased region" description="Pro residues" evidence="13">
    <location>
        <begin position="167"/>
        <end position="178"/>
    </location>
</feature>
<dbReference type="InterPro" id="IPR048749">
    <property type="entry name" value="SLX1_C"/>
</dbReference>
<proteinExistence type="inferred from homology"/>
<keyword evidence="14" id="KW-0472">Membrane</keyword>
<dbReference type="Gene3D" id="3.30.40.10">
    <property type="entry name" value="Zinc/RING finger domain, C3HC4 (zinc finger)"/>
    <property type="match status" value="1"/>
</dbReference>
<comment type="subunit">
    <text evidence="12">Forms a heterodimer with a member of the SLX4 family.</text>
</comment>
<dbReference type="EC" id="3.1.-.-" evidence="12"/>
<evidence type="ECO:0000256" key="11">
    <source>
        <dbReference type="ARBA" id="ARBA00023242"/>
    </source>
</evidence>
<dbReference type="EnsemblMetazoa" id="PPA21102.1">
    <property type="protein sequence ID" value="PPA21102.1"/>
    <property type="gene ID" value="WBGene00110656"/>
</dbReference>
<dbReference type="InterPro" id="IPR000305">
    <property type="entry name" value="GIY-YIG_endonuc"/>
</dbReference>
<dbReference type="FunFam" id="3.40.1440.10:FF:000008">
    <property type="entry name" value="Structure-specific endonuclease subunit SLX1 homolog"/>
    <property type="match status" value="1"/>
</dbReference>
<feature type="compositionally biased region" description="Low complexity" evidence="13">
    <location>
        <begin position="424"/>
        <end position="435"/>
    </location>
</feature>
<feature type="region of interest" description="Disordered" evidence="13">
    <location>
        <begin position="519"/>
        <end position="551"/>
    </location>
</feature>
<comment type="caution">
    <text evidence="12">Lacks conserved residue(s) required for the propagation of feature annotation.</text>
</comment>
<evidence type="ECO:0000256" key="13">
    <source>
        <dbReference type="SAM" id="MobiDB-lite"/>
    </source>
</evidence>
<dbReference type="Pfam" id="PF01541">
    <property type="entry name" value="GIY-YIG"/>
    <property type="match status" value="1"/>
</dbReference>
<keyword evidence="9 12" id="KW-0233">DNA recombination</keyword>
<dbReference type="AlphaFoldDB" id="A0A2A6BMI6"/>
<feature type="transmembrane region" description="Helical" evidence="14">
    <location>
        <begin position="7"/>
        <end position="26"/>
    </location>
</feature>
<dbReference type="PROSITE" id="PS50164">
    <property type="entry name" value="GIY_YIG"/>
    <property type="match status" value="1"/>
</dbReference>
<dbReference type="GO" id="GO:0017108">
    <property type="term" value="F:5'-flap endonuclease activity"/>
    <property type="evidence" value="ECO:0000318"/>
    <property type="project" value="GO_Central"/>
</dbReference>
<keyword evidence="16" id="KW-1185">Reference proteome</keyword>
<feature type="compositionally biased region" description="Low complexity" evidence="13">
    <location>
        <begin position="155"/>
        <end position="166"/>
    </location>
</feature>
<dbReference type="Gene3D" id="3.40.1440.10">
    <property type="entry name" value="GIY-YIG endonuclease"/>
    <property type="match status" value="1"/>
</dbReference>
<keyword evidence="1 12" id="KW-0540">Nuclease</keyword>
<keyword evidence="14" id="KW-0812">Transmembrane</keyword>
<feature type="compositionally biased region" description="Low complexity" evidence="13">
    <location>
        <begin position="527"/>
        <end position="543"/>
    </location>
</feature>
<feature type="compositionally biased region" description="Polar residues" evidence="13">
    <location>
        <begin position="461"/>
        <end position="471"/>
    </location>
</feature>
<keyword evidence="5 12" id="KW-0227">DNA damage</keyword>
<evidence type="ECO:0000256" key="7">
    <source>
        <dbReference type="ARBA" id="ARBA00022801"/>
    </source>
</evidence>
<sequence length="828" mass="88104">MGKDDIVLLVSSLITLIAIGVSLVMVNQLAEEIADIGESSLRDLKQFKEYADDAWTIMVAEVNEKATFSEKEQFEEIIRRTKRQESSGGYVQPPQPPVSPPRMVPSIPRPTVPRPGPTYLPPHPMPVHVPAPSTGVNMGNIGVGSIPRHTGGPTCSACAARSRSCPSGPPGPPGPPGYPGEDGIPGQDGAHSHSNYGPGIEMGSGGCIKCPPGPPGFPGPDGMEGPPGMPGFPGGSTGSMGYGRPGLPGPPGDMGMPGMPGMPGQPGAPGAPGGGGGYSRGRPGPPGPPGRPGMMGSPGSPAYGGGAPGLPGPPGPAGNPGYKGPDGQPGGSGRGGGPGGDGAYCPCPRRNTRDLKTLDADSGPSGKMTIRDGPNVQRVEGSVGSSQRMKPVWRTSSNQSFMERSMDEIWLDEDSVDWDDDNTASKAGSSAAVSANGPDSAFKGIPRETAFDNKKRFSFGLNEQPTKNSAMKSPIKSRVSPTKSLLKFQRRSISQPVLELLTLSEDEAAPSLELLKKAKRAKKSTKTQKPVPSSLPSSPVKKTQGGKKKEKDTTVISEFHAVYCLVSRSQNKAHKGRCYIGYTKDTNRRIKQHNGGKDVGGAKKTDGRGPWDMVFCVEGFPNQVSGLRFEWASQNPDKSRVLKDRAIKKEKKETPLAFRVRVACHLINSEPWKRLALSFRWLIPSLKMPFPSAISPPEHVSVKEGLLADEKERTIRLGRGEGEYVRMKSCHICDDDISRVEEMVLCIATQSCVGTFHLSCLAKKGLEKSGEWKTQLFPVAACCPVCGGSYRWGDIVRAQHDTVEVMKAHPEQETMEGMIPKMKIRMIV</sequence>
<feature type="region of interest" description="Disordered" evidence="13">
    <location>
        <begin position="421"/>
        <end position="445"/>
    </location>
</feature>
<feature type="compositionally biased region" description="Pro residues" evidence="13">
    <location>
        <begin position="93"/>
        <end position="104"/>
    </location>
</feature>
<feature type="compositionally biased region" description="Low complexity" evidence="13">
    <location>
        <begin position="292"/>
        <end position="301"/>
    </location>
</feature>
<organism evidence="15 16">
    <name type="scientific">Pristionchus pacificus</name>
    <name type="common">Parasitic nematode worm</name>
    <dbReference type="NCBI Taxonomy" id="54126"/>
    <lineage>
        <taxon>Eukaryota</taxon>
        <taxon>Metazoa</taxon>
        <taxon>Ecdysozoa</taxon>
        <taxon>Nematoda</taxon>
        <taxon>Chromadorea</taxon>
        <taxon>Rhabditida</taxon>
        <taxon>Rhabditina</taxon>
        <taxon>Diplogasteromorpha</taxon>
        <taxon>Diplogasteroidea</taxon>
        <taxon>Neodiplogasteridae</taxon>
        <taxon>Pristionchus</taxon>
    </lineage>
</organism>
<keyword evidence="10 12" id="KW-0234">DNA repair</keyword>
<keyword evidence="7 12" id="KW-0378">Hydrolase</keyword>
<dbReference type="PANTHER" id="PTHR20208">
    <property type="entry name" value="STRUCTURE-SPECIFIC ENDONUCLEASE SUBUNIT SLX1"/>
    <property type="match status" value="1"/>
</dbReference>
<reference evidence="15" key="2">
    <citation type="submission" date="2022-06" db="UniProtKB">
        <authorList>
            <consortium name="EnsemblMetazoa"/>
        </authorList>
    </citation>
    <scope>IDENTIFICATION</scope>
    <source>
        <strain evidence="15">PS312</strain>
    </source>
</reference>
<protein>
    <recommendedName>
        <fullName evidence="12">Structure-specific endonuclease subunit SLX1 homolog</fullName>
        <ecNumber evidence="12">3.1.-.-</ecNumber>
    </recommendedName>
</protein>
<evidence type="ECO:0000256" key="4">
    <source>
        <dbReference type="ARBA" id="ARBA00022759"/>
    </source>
</evidence>
<comment type="similarity">
    <text evidence="12">Belongs to the SLX1 family.</text>
</comment>
<gene>
    <name evidence="15" type="primary">WBGene00110656</name>
</gene>
<evidence type="ECO:0000256" key="8">
    <source>
        <dbReference type="ARBA" id="ARBA00022833"/>
    </source>
</evidence>
<reference evidence="16" key="1">
    <citation type="journal article" date="2008" name="Nat. Genet.">
        <title>The Pristionchus pacificus genome provides a unique perspective on nematode lifestyle and parasitism.</title>
        <authorList>
            <person name="Dieterich C."/>
            <person name="Clifton S.W."/>
            <person name="Schuster L.N."/>
            <person name="Chinwalla A."/>
            <person name="Delehaunty K."/>
            <person name="Dinkelacker I."/>
            <person name="Fulton L."/>
            <person name="Fulton R."/>
            <person name="Godfrey J."/>
            <person name="Minx P."/>
            <person name="Mitreva M."/>
            <person name="Roeseler W."/>
            <person name="Tian H."/>
            <person name="Witte H."/>
            <person name="Yang S.P."/>
            <person name="Wilson R.K."/>
            <person name="Sommer R.J."/>
        </authorList>
    </citation>
    <scope>NUCLEOTIDE SEQUENCE [LARGE SCALE GENOMIC DNA]</scope>
    <source>
        <strain evidence="16">PS312</strain>
    </source>
</reference>
<keyword evidence="4 12" id="KW-0255">Endonuclease</keyword>
<dbReference type="HAMAP" id="MF_03100">
    <property type="entry name" value="Endonuc_su_Slx1"/>
    <property type="match status" value="1"/>
</dbReference>
<dbReference type="InterPro" id="IPR013083">
    <property type="entry name" value="Znf_RING/FYVE/PHD"/>
</dbReference>
<feature type="region of interest" description="Disordered" evidence="13">
    <location>
        <begin position="460"/>
        <end position="481"/>
    </location>
</feature>
<dbReference type="GO" id="GO:0008821">
    <property type="term" value="F:crossover junction DNA endonuclease activity"/>
    <property type="evidence" value="ECO:0000318"/>
    <property type="project" value="GO_Central"/>
</dbReference>
<evidence type="ECO:0000256" key="6">
    <source>
        <dbReference type="ARBA" id="ARBA00022771"/>
    </source>
</evidence>
<dbReference type="GO" id="GO:0000724">
    <property type="term" value="P:double-strand break repair via homologous recombination"/>
    <property type="evidence" value="ECO:0000318"/>
    <property type="project" value="GO_Central"/>
</dbReference>
<feature type="region of interest" description="Disordered" evidence="13">
    <location>
        <begin position="150"/>
        <end position="392"/>
    </location>
</feature>
<evidence type="ECO:0000256" key="1">
    <source>
        <dbReference type="ARBA" id="ARBA00022722"/>
    </source>
</evidence>
<dbReference type="GO" id="GO:0008270">
    <property type="term" value="F:zinc ion binding"/>
    <property type="evidence" value="ECO:0007669"/>
    <property type="project" value="UniProtKB-KW"/>
</dbReference>
<comment type="subcellular location">
    <subcellularLocation>
        <location evidence="12">Nucleus</location>
    </subcellularLocation>
</comment>
<evidence type="ECO:0000256" key="10">
    <source>
        <dbReference type="ARBA" id="ARBA00023204"/>
    </source>
</evidence>
<dbReference type="InterPro" id="IPR050381">
    <property type="entry name" value="SLX1_endonuclease"/>
</dbReference>
<keyword evidence="2" id="KW-0479">Metal-binding</keyword>
<dbReference type="Proteomes" id="UP000005239">
    <property type="component" value="Unassembled WGS sequence"/>
</dbReference>
<dbReference type="GO" id="GO:0042302">
    <property type="term" value="F:structural constituent of cuticle"/>
    <property type="evidence" value="ECO:0007669"/>
    <property type="project" value="InterPro"/>
</dbReference>
<evidence type="ECO:0000313" key="15">
    <source>
        <dbReference type="EnsemblMetazoa" id="PPA21102.1"/>
    </source>
</evidence>
<dbReference type="InterPro" id="IPR027520">
    <property type="entry name" value="Slx1"/>
</dbReference>
<dbReference type="Pfam" id="PF01484">
    <property type="entry name" value="Col_cuticle_N"/>
    <property type="match status" value="1"/>
</dbReference>
<keyword evidence="14" id="KW-1133">Transmembrane helix</keyword>
<name>A0A2A6BMI6_PRIPA</name>
<evidence type="ECO:0000256" key="14">
    <source>
        <dbReference type="SAM" id="Phobius"/>
    </source>
</evidence>
<accession>A0A2A6BMI6</accession>
<evidence type="ECO:0000256" key="3">
    <source>
        <dbReference type="ARBA" id="ARBA00022737"/>
    </source>
</evidence>
<keyword evidence="11 12" id="KW-0539">Nucleus</keyword>
<evidence type="ECO:0000313" key="16">
    <source>
        <dbReference type="Proteomes" id="UP000005239"/>
    </source>
</evidence>
<keyword evidence="8" id="KW-0862">Zinc</keyword>
<dbReference type="Pfam" id="PF21202">
    <property type="entry name" value="SLX1_C"/>
    <property type="match status" value="1"/>
</dbReference>